<dbReference type="Gene3D" id="6.20.120.50">
    <property type="match status" value="1"/>
</dbReference>
<dbReference type="AlphaFoldDB" id="A0A4Z0QXI7"/>
<dbReference type="Proteomes" id="UP000298460">
    <property type="component" value="Unassembled WGS sequence"/>
</dbReference>
<dbReference type="RefSeq" id="WP_135552186.1">
    <property type="nucleotide sequence ID" value="NZ_SPQQ01000017.1"/>
</dbReference>
<protein>
    <submittedName>
        <fullName evidence="1">DUF3006 domain-containing protein</fullName>
    </submittedName>
</protein>
<keyword evidence="2" id="KW-1185">Reference proteome</keyword>
<reference evidence="1 2" key="1">
    <citation type="submission" date="2019-03" db="EMBL/GenBank/DDBJ databases">
        <title>Draft Genome Sequence of Desulfosporosinus fructosivorans Strain 63.6F, Isolated from Marine Sediment in the Baltic Sea.</title>
        <authorList>
            <person name="Hausmann B."/>
            <person name="Vandieken V."/>
            <person name="Pjevac P."/>
            <person name="Schreck K."/>
            <person name="Herbold C.W."/>
            <person name="Loy A."/>
        </authorList>
    </citation>
    <scope>NUCLEOTIDE SEQUENCE [LARGE SCALE GENOMIC DNA]</scope>
    <source>
        <strain evidence="1 2">63.6F</strain>
    </source>
</reference>
<proteinExistence type="predicted"/>
<sequence length="67" mass="7765">MFIIDRFEGNWAIVETEDRHTFNLPRFIIPPGVKEGDVINIQVGIDLFATNERVKKSNRMVGDLFDE</sequence>
<organism evidence="1 2">
    <name type="scientific">Desulfosporosinus fructosivorans</name>
    <dbReference type="NCBI Taxonomy" id="2018669"/>
    <lineage>
        <taxon>Bacteria</taxon>
        <taxon>Bacillati</taxon>
        <taxon>Bacillota</taxon>
        <taxon>Clostridia</taxon>
        <taxon>Eubacteriales</taxon>
        <taxon>Desulfitobacteriaceae</taxon>
        <taxon>Desulfosporosinus</taxon>
    </lineage>
</organism>
<dbReference type="InterPro" id="IPR021377">
    <property type="entry name" value="DUF3006"/>
</dbReference>
<evidence type="ECO:0000313" key="1">
    <source>
        <dbReference type="EMBL" id="TGE35228.1"/>
    </source>
</evidence>
<dbReference type="Pfam" id="PF11213">
    <property type="entry name" value="DUF3006"/>
    <property type="match status" value="1"/>
</dbReference>
<comment type="caution">
    <text evidence="1">The sequence shown here is derived from an EMBL/GenBank/DDBJ whole genome shotgun (WGS) entry which is preliminary data.</text>
</comment>
<evidence type="ECO:0000313" key="2">
    <source>
        <dbReference type="Proteomes" id="UP000298460"/>
    </source>
</evidence>
<gene>
    <name evidence="1" type="ORF">E4K67_26210</name>
</gene>
<dbReference type="OrthoDB" id="164847at2"/>
<name>A0A4Z0QXI7_9FIRM</name>
<accession>A0A4Z0QXI7</accession>
<dbReference type="EMBL" id="SPQQ01000017">
    <property type="protein sequence ID" value="TGE35228.1"/>
    <property type="molecule type" value="Genomic_DNA"/>
</dbReference>